<evidence type="ECO:0000313" key="7">
    <source>
        <dbReference type="EMBL" id="MBL0385918.1"/>
    </source>
</evidence>
<evidence type="ECO:0000256" key="4">
    <source>
        <dbReference type="ARBA" id="ARBA00022729"/>
    </source>
</evidence>
<dbReference type="CDD" id="cd08504">
    <property type="entry name" value="PBP2_OppA"/>
    <property type="match status" value="1"/>
</dbReference>
<keyword evidence="3" id="KW-0813">Transport</keyword>
<comment type="caution">
    <text evidence="7">The sequence shown here is derived from an EMBL/GenBank/DDBJ whole genome shotgun (WGS) entry which is preliminary data.</text>
</comment>
<evidence type="ECO:0000313" key="8">
    <source>
        <dbReference type="Proteomes" id="UP000602284"/>
    </source>
</evidence>
<dbReference type="PANTHER" id="PTHR30290:SF10">
    <property type="entry name" value="PERIPLASMIC OLIGOPEPTIDE-BINDING PROTEIN-RELATED"/>
    <property type="match status" value="1"/>
</dbReference>
<dbReference type="Gene3D" id="3.10.105.10">
    <property type="entry name" value="Dipeptide-binding Protein, Domain 3"/>
    <property type="match status" value="1"/>
</dbReference>
<feature type="chain" id="PRO_5045566302" evidence="5">
    <location>
        <begin position="24"/>
        <end position="547"/>
    </location>
</feature>
<comment type="similarity">
    <text evidence="2">Belongs to the bacterial solute-binding protein 5 family.</text>
</comment>
<accession>A0ABS1J8E1</accession>
<name>A0ABS1J8E1_9BACL</name>
<dbReference type="SUPFAM" id="SSF53850">
    <property type="entry name" value="Periplasmic binding protein-like II"/>
    <property type="match status" value="1"/>
</dbReference>
<dbReference type="Gene3D" id="3.40.190.10">
    <property type="entry name" value="Periplasmic binding protein-like II"/>
    <property type="match status" value="1"/>
</dbReference>
<keyword evidence="4 5" id="KW-0732">Signal</keyword>
<dbReference type="InterPro" id="IPR023765">
    <property type="entry name" value="SBP_5_CS"/>
</dbReference>
<evidence type="ECO:0000259" key="6">
    <source>
        <dbReference type="Pfam" id="PF00496"/>
    </source>
</evidence>
<organism evidence="7 8">
    <name type="scientific">Tumebacillus amylolyticus</name>
    <dbReference type="NCBI Taxonomy" id="2801339"/>
    <lineage>
        <taxon>Bacteria</taxon>
        <taxon>Bacillati</taxon>
        <taxon>Bacillota</taxon>
        <taxon>Bacilli</taxon>
        <taxon>Bacillales</taxon>
        <taxon>Alicyclobacillaceae</taxon>
        <taxon>Tumebacillus</taxon>
    </lineage>
</organism>
<feature type="signal peptide" evidence="5">
    <location>
        <begin position="1"/>
        <end position="23"/>
    </location>
</feature>
<evidence type="ECO:0000256" key="2">
    <source>
        <dbReference type="ARBA" id="ARBA00005695"/>
    </source>
</evidence>
<dbReference type="InterPro" id="IPR030678">
    <property type="entry name" value="Peptide/Ni-bd"/>
</dbReference>
<dbReference type="InterPro" id="IPR000914">
    <property type="entry name" value="SBP_5_dom"/>
</dbReference>
<dbReference type="Pfam" id="PF00496">
    <property type="entry name" value="SBP_bac_5"/>
    <property type="match status" value="1"/>
</dbReference>
<dbReference type="PIRSF" id="PIRSF002741">
    <property type="entry name" value="MppA"/>
    <property type="match status" value="1"/>
</dbReference>
<dbReference type="EMBL" id="JAEQNB010000001">
    <property type="protein sequence ID" value="MBL0385918.1"/>
    <property type="molecule type" value="Genomic_DNA"/>
</dbReference>
<reference evidence="7 8" key="1">
    <citation type="submission" date="2021-01" db="EMBL/GenBank/DDBJ databases">
        <title>Tumebacillus sp. strain ITR2 16S ribosomal RNA gene Genome sequencing and assembly.</title>
        <authorList>
            <person name="Kang M."/>
        </authorList>
    </citation>
    <scope>NUCLEOTIDE SEQUENCE [LARGE SCALE GENOMIC DNA]</scope>
    <source>
        <strain evidence="7 8">ITR2</strain>
    </source>
</reference>
<feature type="domain" description="Solute-binding protein family 5" evidence="6">
    <location>
        <begin position="86"/>
        <end position="467"/>
    </location>
</feature>
<keyword evidence="8" id="KW-1185">Reference proteome</keyword>
<protein>
    <submittedName>
        <fullName evidence="7">Peptide ABC transporter substrate-binding protein</fullName>
    </submittedName>
</protein>
<sequence length="547" mass="60974">MKQQNKWLSIGLAVTMLSTVALVGCGSDDSSGNSSSGLSADQSLNIALSGEPSTLDSSKTTDSNSNLIIGNVGEGLTRVDKDGKAAPGVAKSWDISQDGLTYTFHLRDDAKWSDGSVVTAQDFEYAWKRTLDPKTAAQYSFMVAWIKGGAAYNSGKGTVDQVAVHAKDDKTLEVVLESPRPYFLAQTAFPTFFPEKKDFVEKQGDKYGSDADKTLYNGPFKVVEWNHEQSVKVEKNENYWDNANVKLNTATWQIVKDSNAAENLFEAGQLDRFTIVRDQVERYKDKPEYSVVPELTNAYIQFNQTNKALANVKIRQALTYAIDNKQYVDVILANGSQPAQGFVPTGVSNGNGGDFRKDNGDLVKRSENAAKAKDLLAEGLKEVGLTSFPAMKLLSDDSDTAKKSSEFLKEQWRQNLGLDIEIQSVPSKLRFQLQQKHDFDLVMSLWGADYNDPMTFLDMYTSDSPFNDVSYKNPKYDELIKNGNNEPDSKKRMQYLYDAEKLLIQDMVEGPVYFRATPMVLKGYVKGWQNNVSAPIYDLKHVYIEGK</sequence>
<dbReference type="InterPro" id="IPR039424">
    <property type="entry name" value="SBP_5"/>
</dbReference>
<evidence type="ECO:0000256" key="3">
    <source>
        <dbReference type="ARBA" id="ARBA00022448"/>
    </source>
</evidence>
<evidence type="ECO:0000256" key="1">
    <source>
        <dbReference type="ARBA" id="ARBA00004193"/>
    </source>
</evidence>
<dbReference type="PROSITE" id="PS51257">
    <property type="entry name" value="PROKAR_LIPOPROTEIN"/>
    <property type="match status" value="1"/>
</dbReference>
<comment type="subcellular location">
    <subcellularLocation>
        <location evidence="1">Cell membrane</location>
        <topology evidence="1">Lipid-anchor</topology>
    </subcellularLocation>
</comment>
<dbReference type="PANTHER" id="PTHR30290">
    <property type="entry name" value="PERIPLASMIC BINDING COMPONENT OF ABC TRANSPORTER"/>
    <property type="match status" value="1"/>
</dbReference>
<gene>
    <name evidence="7" type="ORF">JJB07_04570</name>
</gene>
<dbReference type="Proteomes" id="UP000602284">
    <property type="component" value="Unassembled WGS sequence"/>
</dbReference>
<dbReference type="PROSITE" id="PS01040">
    <property type="entry name" value="SBP_BACTERIAL_5"/>
    <property type="match status" value="1"/>
</dbReference>
<dbReference type="RefSeq" id="WP_201631493.1">
    <property type="nucleotide sequence ID" value="NZ_JAEQNB010000001.1"/>
</dbReference>
<dbReference type="Gene3D" id="3.90.76.10">
    <property type="entry name" value="Dipeptide-binding Protein, Domain 1"/>
    <property type="match status" value="1"/>
</dbReference>
<evidence type="ECO:0000256" key="5">
    <source>
        <dbReference type="SAM" id="SignalP"/>
    </source>
</evidence>
<proteinExistence type="inferred from homology"/>